<proteinExistence type="predicted"/>
<sequence>MGRARPYAELVAVAIFAYIAASSWRIVISHLLDRYAPNSIGADVLVAAGATVLAVAILSRVVPRGRVDSDDPDASDREN</sequence>
<protein>
    <submittedName>
        <fullName evidence="2">Uncharacterized protein</fullName>
    </submittedName>
</protein>
<gene>
    <name evidence="2" type="ORF">LCMAC103_01190</name>
</gene>
<feature type="transmembrane region" description="Helical" evidence="1">
    <location>
        <begin position="7"/>
        <end position="28"/>
    </location>
</feature>
<evidence type="ECO:0000256" key="1">
    <source>
        <dbReference type="SAM" id="Phobius"/>
    </source>
</evidence>
<keyword evidence="1" id="KW-0812">Transmembrane</keyword>
<feature type="transmembrane region" description="Helical" evidence="1">
    <location>
        <begin position="40"/>
        <end position="58"/>
    </location>
</feature>
<evidence type="ECO:0000313" key="2">
    <source>
        <dbReference type="EMBL" id="QBK86787.1"/>
    </source>
</evidence>
<name>A0A481YV59_9VIRU</name>
<keyword evidence="1" id="KW-0472">Membrane</keyword>
<reference evidence="2" key="1">
    <citation type="journal article" date="2019" name="MBio">
        <title>Virus Genomes from Deep Sea Sediments Expand the Ocean Megavirome and Support Independent Origins of Viral Gigantism.</title>
        <authorList>
            <person name="Backstrom D."/>
            <person name="Yutin N."/>
            <person name="Jorgensen S.L."/>
            <person name="Dharamshi J."/>
            <person name="Homa F."/>
            <person name="Zaremba-Niedwiedzka K."/>
            <person name="Spang A."/>
            <person name="Wolf Y.I."/>
            <person name="Koonin E.V."/>
            <person name="Ettema T.J."/>
        </authorList>
    </citation>
    <scope>NUCLEOTIDE SEQUENCE</scope>
</reference>
<organism evidence="2">
    <name type="scientific">Marseillevirus LCMAC103</name>
    <dbReference type="NCBI Taxonomy" id="2506604"/>
    <lineage>
        <taxon>Viruses</taxon>
        <taxon>Varidnaviria</taxon>
        <taxon>Bamfordvirae</taxon>
        <taxon>Nucleocytoviricota</taxon>
        <taxon>Megaviricetes</taxon>
        <taxon>Pimascovirales</taxon>
        <taxon>Pimascovirales incertae sedis</taxon>
        <taxon>Marseilleviridae</taxon>
    </lineage>
</organism>
<accession>A0A481YV59</accession>
<keyword evidence="1" id="KW-1133">Transmembrane helix</keyword>
<dbReference type="EMBL" id="MK500336">
    <property type="protein sequence ID" value="QBK86787.1"/>
    <property type="molecule type" value="Genomic_DNA"/>
</dbReference>